<protein>
    <submittedName>
        <fullName evidence="2">Extended Signal Peptide of Type V secretion system</fullName>
    </submittedName>
</protein>
<evidence type="ECO:0000313" key="3">
    <source>
        <dbReference type="Proteomes" id="UP000182858"/>
    </source>
</evidence>
<dbReference type="EMBL" id="LT629689">
    <property type="protein sequence ID" value="SDE90437.1"/>
    <property type="molecule type" value="Genomic_DNA"/>
</dbReference>
<dbReference type="GeneID" id="78557771"/>
<evidence type="ECO:0000259" key="1">
    <source>
        <dbReference type="Pfam" id="PF13018"/>
    </source>
</evidence>
<keyword evidence="3" id="KW-1185">Reference proteome</keyword>
<reference evidence="2 3" key="1">
    <citation type="submission" date="2016-10" db="EMBL/GenBank/DDBJ databases">
        <authorList>
            <person name="Varghese N."/>
            <person name="Submissions S."/>
        </authorList>
    </citation>
    <scope>NUCLEOTIDE SEQUENCE [LARGE SCALE GENOMIC DNA]</scope>
    <source>
        <strain evidence="2 3">DSM 17835</strain>
    </source>
</reference>
<dbReference type="Proteomes" id="UP000182858">
    <property type="component" value="Chromosome I"/>
</dbReference>
<proteinExistence type="predicted"/>
<dbReference type="RefSeq" id="WP_083365935.1">
    <property type="nucleotide sequence ID" value="NZ_LT629689.1"/>
</dbReference>
<accession>A0ABY0N4F3</accession>
<gene>
    <name evidence="2" type="ORF">SAMN05216591_1335</name>
</gene>
<dbReference type="Pfam" id="PF13018">
    <property type="entry name" value="ESPR"/>
    <property type="match status" value="1"/>
</dbReference>
<dbReference type="InterPro" id="IPR024973">
    <property type="entry name" value="ESPR"/>
</dbReference>
<evidence type="ECO:0000313" key="2">
    <source>
        <dbReference type="EMBL" id="SDE90437.1"/>
    </source>
</evidence>
<feature type="domain" description="ESPR" evidence="1">
    <location>
        <begin position="1"/>
        <end position="43"/>
    </location>
</feature>
<name>A0ABY0N4F3_9PSED</name>
<sequence length="372" mass="34249">MNKDIYRLVWNTSLGALQVVSEAAKSKSCGGSGTRSLGGQCKAMVWPLALLSLSMASSAWAIPRITVTTGADAGAGSLREGLSSFGTVLIDPSVSSIVLSSNVAAANGLTSLTAAAPLTIAGASLAGSGGSLSLNGSNAGTLTTAISGVFTGTASNTGSASNGVTGADGAYSRTGTAGTGSVGTDGSYVAHTVNASSAVSGSFFALTNNATVTGGAGMSIVAAGSGGRGGRGGNSDYLYSGTHGGTGGTGGAGSSGGVSAGGGAGVSGSFFALVNNSTISGGHGANGVAGGAGGAGGNGGDWGKYGGNGGNGGLGGNGGTGGAGGAGVSGAGMQVFNTGTIQGGNGGLAGAAGQGEPQARQGMAIATQVRQA</sequence>
<organism evidence="2 3">
    <name type="scientific">Pseudomonas extremaustralis</name>
    <dbReference type="NCBI Taxonomy" id="359110"/>
    <lineage>
        <taxon>Bacteria</taxon>
        <taxon>Pseudomonadati</taxon>
        <taxon>Pseudomonadota</taxon>
        <taxon>Gammaproteobacteria</taxon>
        <taxon>Pseudomonadales</taxon>
        <taxon>Pseudomonadaceae</taxon>
        <taxon>Pseudomonas</taxon>
    </lineage>
</organism>